<keyword evidence="2 5" id="KW-0238">DNA-binding</keyword>
<dbReference type="SUPFAM" id="SSF51182">
    <property type="entry name" value="RmlC-like cupins"/>
    <property type="match status" value="1"/>
</dbReference>
<dbReference type="Gene3D" id="2.60.120.10">
    <property type="entry name" value="Jelly Rolls"/>
    <property type="match status" value="1"/>
</dbReference>
<dbReference type="SUPFAM" id="SSF46689">
    <property type="entry name" value="Homeodomain-like"/>
    <property type="match status" value="2"/>
</dbReference>
<evidence type="ECO:0000259" key="4">
    <source>
        <dbReference type="PROSITE" id="PS01124"/>
    </source>
</evidence>
<feature type="domain" description="HTH araC/xylS-type" evidence="4">
    <location>
        <begin position="137"/>
        <end position="235"/>
    </location>
</feature>
<dbReference type="PANTHER" id="PTHR46796">
    <property type="entry name" value="HTH-TYPE TRANSCRIPTIONAL ACTIVATOR RHAS-RELATED"/>
    <property type="match status" value="1"/>
</dbReference>
<dbReference type="SMART" id="SM00342">
    <property type="entry name" value="HTH_ARAC"/>
    <property type="match status" value="1"/>
</dbReference>
<dbReference type="InterPro" id="IPR009057">
    <property type="entry name" value="Homeodomain-like_sf"/>
</dbReference>
<evidence type="ECO:0000313" key="5">
    <source>
        <dbReference type="EMBL" id="CEK10998.1"/>
    </source>
</evidence>
<evidence type="ECO:0000256" key="2">
    <source>
        <dbReference type="ARBA" id="ARBA00023125"/>
    </source>
</evidence>
<dbReference type="InterPro" id="IPR014710">
    <property type="entry name" value="RmlC-like_jellyroll"/>
</dbReference>
<keyword evidence="1" id="KW-0805">Transcription regulation</keyword>
<sequence length="249" mass="28520">MSNSLSLRSYTSETHTHSHDFAQLVLPLRGQLELEIGGKSGIVNEATGAYIHSNTQHCFASGEDNLFLVVDFLNTSANWNCHHMPSFMQLNAPLKNYLAFAHSYLGSHSNPQTDSLLYQLLINLLTSELTTPDRCVIQVKLWIEQHLATPIDIGHLAKQCHISKSQLQRRFKQNTGFSVAQYWRMKRLEYAQYLLRNSDLSIEDIAYQIGYENLSAFSRRFQQSFAISPSQWRNLTLAAKNVRVEDNHY</sequence>
<name>A0A0A8UQI1_LEGHA</name>
<dbReference type="InterPro" id="IPR011051">
    <property type="entry name" value="RmlC_Cupin_sf"/>
</dbReference>
<dbReference type="HOGENOM" id="CLU_000445_88_15_6"/>
<dbReference type="PANTHER" id="PTHR46796:SF10">
    <property type="entry name" value="TRANSCRIPTIONAL ACTIVATOR FEAR"/>
    <property type="match status" value="1"/>
</dbReference>
<accession>A0A0A8UQI1</accession>
<evidence type="ECO:0000313" key="6">
    <source>
        <dbReference type="Proteomes" id="UP000032803"/>
    </source>
</evidence>
<keyword evidence="6" id="KW-1185">Reference proteome</keyword>
<proteinExistence type="predicted"/>
<reference evidence="6" key="1">
    <citation type="submission" date="2014-09" db="EMBL/GenBank/DDBJ databases">
        <authorList>
            <person name="Gomez-Valero L."/>
        </authorList>
    </citation>
    <scope>NUCLEOTIDE SEQUENCE [LARGE SCALE GENOMIC DNA]</scope>
    <source>
        <strain evidence="6">ATCC35250</strain>
    </source>
</reference>
<dbReference type="Proteomes" id="UP000032803">
    <property type="component" value="Chromosome I"/>
</dbReference>
<dbReference type="AlphaFoldDB" id="A0A0A8UQI1"/>
<protein>
    <submittedName>
        <fullName evidence="5">AraC-type DNA-binding domain-containing protein</fullName>
    </submittedName>
</protein>
<dbReference type="InterPro" id="IPR018060">
    <property type="entry name" value="HTH_AraC"/>
</dbReference>
<dbReference type="InterPro" id="IPR050204">
    <property type="entry name" value="AraC_XylS_family_regulators"/>
</dbReference>
<organism evidence="5 6">
    <name type="scientific">Legionella hackeliae</name>
    <dbReference type="NCBI Taxonomy" id="449"/>
    <lineage>
        <taxon>Bacteria</taxon>
        <taxon>Pseudomonadati</taxon>
        <taxon>Pseudomonadota</taxon>
        <taxon>Gammaproteobacteria</taxon>
        <taxon>Legionellales</taxon>
        <taxon>Legionellaceae</taxon>
        <taxon>Legionella</taxon>
    </lineage>
</organism>
<dbReference type="PRINTS" id="PR00032">
    <property type="entry name" value="HTHARAC"/>
</dbReference>
<dbReference type="PROSITE" id="PS00041">
    <property type="entry name" value="HTH_ARAC_FAMILY_1"/>
    <property type="match status" value="1"/>
</dbReference>
<evidence type="ECO:0000256" key="3">
    <source>
        <dbReference type="ARBA" id="ARBA00023163"/>
    </source>
</evidence>
<dbReference type="GO" id="GO:0003700">
    <property type="term" value="F:DNA-binding transcription factor activity"/>
    <property type="evidence" value="ECO:0007669"/>
    <property type="project" value="InterPro"/>
</dbReference>
<dbReference type="Pfam" id="PF12833">
    <property type="entry name" value="HTH_18"/>
    <property type="match status" value="1"/>
</dbReference>
<gene>
    <name evidence="5" type="ORF">LHA_1970</name>
</gene>
<dbReference type="EMBL" id="LN681225">
    <property type="protein sequence ID" value="CEK10998.1"/>
    <property type="molecule type" value="Genomic_DNA"/>
</dbReference>
<dbReference type="InterPro" id="IPR018062">
    <property type="entry name" value="HTH_AraC-typ_CS"/>
</dbReference>
<keyword evidence="3" id="KW-0804">Transcription</keyword>
<evidence type="ECO:0000256" key="1">
    <source>
        <dbReference type="ARBA" id="ARBA00023015"/>
    </source>
</evidence>
<dbReference type="STRING" id="449.LHA_1970"/>
<dbReference type="KEGG" id="lha:LHA_1970"/>
<dbReference type="OrthoDB" id="5740883at2"/>
<dbReference type="RefSeq" id="WP_045106272.1">
    <property type="nucleotide sequence ID" value="NZ_LN681225.1"/>
</dbReference>
<dbReference type="GO" id="GO:0043565">
    <property type="term" value="F:sequence-specific DNA binding"/>
    <property type="evidence" value="ECO:0007669"/>
    <property type="project" value="InterPro"/>
</dbReference>
<dbReference type="InterPro" id="IPR020449">
    <property type="entry name" value="Tscrpt_reg_AraC-type_HTH"/>
</dbReference>
<dbReference type="PATRIC" id="fig|449.7.peg.2175"/>
<dbReference type="Gene3D" id="1.10.10.60">
    <property type="entry name" value="Homeodomain-like"/>
    <property type="match status" value="2"/>
</dbReference>
<dbReference type="PROSITE" id="PS01124">
    <property type="entry name" value="HTH_ARAC_FAMILY_2"/>
    <property type="match status" value="1"/>
</dbReference>